<evidence type="ECO:0000313" key="1">
    <source>
        <dbReference type="EMBL" id="MBD4336677.1"/>
    </source>
</evidence>
<protein>
    <submittedName>
        <fullName evidence="1">Extracellular solute-binding protein</fullName>
    </submittedName>
</protein>
<dbReference type="SUPFAM" id="SSF53850">
    <property type="entry name" value="Periplasmic binding protein-like II"/>
    <property type="match status" value="1"/>
</dbReference>
<evidence type="ECO:0000313" key="2">
    <source>
        <dbReference type="Proteomes" id="UP000653002"/>
    </source>
</evidence>
<gene>
    <name evidence="1" type="ORF">GUH15_11545</name>
</gene>
<accession>A0A8I0H5E0</accession>
<proteinExistence type="predicted"/>
<comment type="caution">
    <text evidence="1">The sequence shown here is derived from an EMBL/GenBank/DDBJ whole genome shotgun (WGS) entry which is preliminary data.</text>
</comment>
<dbReference type="AlphaFoldDB" id="A0A8I0H5E0"/>
<organism evidence="1 2">
    <name type="scientific">Xanthomonas citri pv. citri</name>
    <dbReference type="NCBI Taxonomy" id="611301"/>
    <lineage>
        <taxon>Bacteria</taxon>
        <taxon>Pseudomonadati</taxon>
        <taxon>Pseudomonadota</taxon>
        <taxon>Gammaproteobacteria</taxon>
        <taxon>Lysobacterales</taxon>
        <taxon>Lysobacteraceae</taxon>
        <taxon>Xanthomonas</taxon>
    </lineage>
</organism>
<reference evidence="1" key="1">
    <citation type="submission" date="2020-01" db="EMBL/GenBank/DDBJ databases">
        <authorList>
            <person name="Richard D."/>
        </authorList>
    </citation>
    <scope>NUCLEOTIDE SEQUENCE</scope>
    <source>
        <strain evidence="1">JP541</strain>
    </source>
</reference>
<dbReference type="Gene3D" id="3.40.190.10">
    <property type="entry name" value="Periplasmic binding protein-like II"/>
    <property type="match status" value="1"/>
</dbReference>
<feature type="non-terminal residue" evidence="1">
    <location>
        <position position="93"/>
    </location>
</feature>
<sequence>GSVYYLNFKPEQDKDYQAIAKKYEEETGVKVTVVTAASGSYESTLAAEIQKENAPTLFQVNGPVGLANWKDYCYDLKDTKVYGELTNESYALT</sequence>
<dbReference type="InterPro" id="IPR006059">
    <property type="entry name" value="SBP"/>
</dbReference>
<dbReference type="EMBL" id="JAABFR010000897">
    <property type="protein sequence ID" value="MBD4336677.1"/>
    <property type="molecule type" value="Genomic_DNA"/>
</dbReference>
<dbReference type="Pfam" id="PF13416">
    <property type="entry name" value="SBP_bac_8"/>
    <property type="match status" value="1"/>
</dbReference>
<dbReference type="Proteomes" id="UP000653002">
    <property type="component" value="Unassembled WGS sequence"/>
</dbReference>
<name>A0A8I0H5E0_XANCI</name>
<feature type="non-terminal residue" evidence="1">
    <location>
        <position position="1"/>
    </location>
</feature>